<dbReference type="Gene3D" id="3.40.50.1100">
    <property type="match status" value="2"/>
</dbReference>
<dbReference type="RefSeq" id="WP_311510831.1">
    <property type="nucleotide sequence ID" value="NZ_JAVREP010000003.1"/>
</dbReference>
<dbReference type="EMBL" id="JAVREP010000003">
    <property type="protein sequence ID" value="MDT0328091.1"/>
    <property type="molecule type" value="Genomic_DNA"/>
</dbReference>
<dbReference type="PANTHER" id="PTHR10314">
    <property type="entry name" value="CYSTATHIONINE BETA-SYNTHASE"/>
    <property type="match status" value="1"/>
</dbReference>
<evidence type="ECO:0000256" key="1">
    <source>
        <dbReference type="ARBA" id="ARBA00001933"/>
    </source>
</evidence>
<proteinExistence type="predicted"/>
<evidence type="ECO:0000259" key="3">
    <source>
        <dbReference type="Pfam" id="PF00291"/>
    </source>
</evidence>
<reference evidence="5" key="1">
    <citation type="submission" date="2023-07" db="EMBL/GenBank/DDBJ databases">
        <title>30 novel species of actinomycetes from the DSMZ collection.</title>
        <authorList>
            <person name="Nouioui I."/>
        </authorList>
    </citation>
    <scope>NUCLEOTIDE SEQUENCE [LARGE SCALE GENOMIC DNA]</scope>
    <source>
        <strain evidence="5">DSM 44743</strain>
    </source>
</reference>
<accession>A0ABU2M783</accession>
<keyword evidence="5" id="KW-1185">Reference proteome</keyword>
<sequence>MTVQTPLFDSMVEAMAMPRFVRLRPNLHAVVFNLMKILPAQYIIEEARATGSLTPGTPVLETSSGTFALGLAMVCRRWGHPLTIVGDPAIDPALRTRLELLGTRVEIVDGFDAPGGIQGARLARLEELRRERPDSFVPGQYDNPGNPASYLPVAEMIARTLGPVDRLVAPVGSGGSSGGIANALRVLDRDLELVAVDTPGSVIFGLPDAPRALRGLGNSLMPGNVSHTSYDEVHWVGAAEAFHSTRSLFADHGMFVGPTSGAAFLAADWHARCSPDETTVVVFPDDGYRYQDTVYSESWLRERGFWGTEPPGEPRTATGPVEVDPHWSRMRWNRRPAAEHALAR</sequence>
<evidence type="ECO:0000313" key="4">
    <source>
        <dbReference type="EMBL" id="MDT0328091.1"/>
    </source>
</evidence>
<keyword evidence="2" id="KW-0663">Pyridoxal phosphate</keyword>
<name>A0ABU2M783_9ACTN</name>
<comment type="caution">
    <text evidence="4">The sequence shown here is derived from an EMBL/GenBank/DDBJ whole genome shotgun (WGS) entry which is preliminary data.</text>
</comment>
<dbReference type="InterPro" id="IPR001926">
    <property type="entry name" value="TrpB-like_PALP"/>
</dbReference>
<organism evidence="4 5">
    <name type="scientific">Nocardiopsis lambiniae</name>
    <dbReference type="NCBI Taxonomy" id="3075539"/>
    <lineage>
        <taxon>Bacteria</taxon>
        <taxon>Bacillati</taxon>
        <taxon>Actinomycetota</taxon>
        <taxon>Actinomycetes</taxon>
        <taxon>Streptosporangiales</taxon>
        <taxon>Nocardiopsidaceae</taxon>
        <taxon>Nocardiopsis</taxon>
    </lineage>
</organism>
<evidence type="ECO:0000256" key="2">
    <source>
        <dbReference type="ARBA" id="ARBA00022898"/>
    </source>
</evidence>
<protein>
    <submittedName>
        <fullName evidence="4">Pyridoxal-phosphate dependent enzyme</fullName>
    </submittedName>
</protein>
<dbReference type="Proteomes" id="UP001183390">
    <property type="component" value="Unassembled WGS sequence"/>
</dbReference>
<evidence type="ECO:0000313" key="5">
    <source>
        <dbReference type="Proteomes" id="UP001183390"/>
    </source>
</evidence>
<feature type="domain" description="Tryptophan synthase beta chain-like PALP" evidence="3">
    <location>
        <begin position="35"/>
        <end position="285"/>
    </location>
</feature>
<dbReference type="SUPFAM" id="SSF53686">
    <property type="entry name" value="Tryptophan synthase beta subunit-like PLP-dependent enzymes"/>
    <property type="match status" value="1"/>
</dbReference>
<dbReference type="InterPro" id="IPR036052">
    <property type="entry name" value="TrpB-like_PALP_sf"/>
</dbReference>
<dbReference type="Pfam" id="PF00291">
    <property type="entry name" value="PALP"/>
    <property type="match status" value="1"/>
</dbReference>
<comment type="cofactor">
    <cofactor evidence="1">
        <name>pyridoxal 5'-phosphate</name>
        <dbReference type="ChEBI" id="CHEBI:597326"/>
    </cofactor>
</comment>
<gene>
    <name evidence="4" type="ORF">RM479_06655</name>
</gene>
<dbReference type="InterPro" id="IPR050214">
    <property type="entry name" value="Cys_Synth/Cystath_Beta-Synth"/>
</dbReference>